<accession>F9XRN5</accession>
<proteinExistence type="predicted"/>
<sequence length="1236" mass="137347">MARLRRRSPVSERPPRKPEVDRREQIRLLLDQEDSGEENEGATTLAHIQRQAISVPGLPLAVFRAWWWEEATVVDTDTHYWAQSDVVNQLGVADAKRLEDLLSVDAKDGWTKAATSLASTMGWGKEFPKLHVYAMFGDMFTSRKFMDRLRTLIIKLRSRKKALWRLKVAQRERRAGARRTRNVKPDKEWVAKDAETALEGLDEESKDEDEDEDEEQDEDEDEQDEEQDEDEDEQDDQQDDEEQLSAGDHGQEVHDDDLTAGDSSKAKEDDINEDGSTLGDHEKENNVGHSTLGEDSLGEDKEGVEEKVVEDNEVVKENDEEEEEEEEEEEVSLSIENGRALLQTPPHMRDGIDNDLWNASFELPDLDPDSEPEAARTALPVERQHHRYRHRHHPNPHHRRLLTYTTRPAIRTSPRRTPPSPISYASKLTTQTAVLCDGTDMALPQIRAKPPNPSPSKSAAATTPTAFTPTDHPSDRMLRMSNKRQPDGMSENPRHAKRRLAQQLQEARPAPTSPPLPHELEAWLNAVSALVGGDGPEDDLTVLYRDLDDTAGISFAKRTCIIYSNKGGRVAAAYVDCRRKVPVCITYVLDPSALDAEEAFERDLPEYDDGVPKALDFTPTCTGSWSLVAGLTCLCAQRPIPDGTTTYPPIWQHALKILVAPSGDADLDTDSALTSVADVLPSSGSVVSPASEPTDPQPRGRVTGLHLRRLREQTQAICKALREKTALANALLVDAALIASVVSAALDRVGSNNEPDQGKTYSQERLDSCKSYLESQRRLASQCPEDRSIKDEVTRLELQLKQLEARRVPMPHNRLKVVERHMQRLAGFIAARSSEAEHLPSLRHLPAQGPKGQVVSVFFYVIFVRFLLRFLALVELDSNSVHPSCNSPPNLILTPTLFLRAAASKAFLTRCLAGGGTIYQISDSRSVVRSLPIEEEEEEEDEALHPMLPRPHIAVDLHKFTAPTIYGGDFQHAADALIFGGRSSLPFDVQQRGFCQILYHQTMDLFKANDTCHALNAHTSTALTHVSTAPKQITTPARFFYSRNHCRLRTSTRPHGPPLLSTSQSNTPPILHRPEAPRSRNCSAPPRPTSETIFGADAAVGGALSVQHGGTGRKPNRAYRSLENTLPGAHIDFKPGRDLLSPGALSEIRHSSRLGSKDGGGFMVVDTVMRRLPPGTSDIATGRQILNRLAVGKRRIRTPTQLAAGRLLRQPELKHATAVRHYARDLPSSFVMTSTM</sequence>
<name>F9XRN5_ZYMTI</name>
<feature type="compositionally biased region" description="Acidic residues" evidence="1">
    <location>
        <begin position="200"/>
        <end position="243"/>
    </location>
</feature>
<organism evidence="2 3">
    <name type="scientific">Zymoseptoria tritici (strain CBS 115943 / IPO323)</name>
    <name type="common">Speckled leaf blotch fungus</name>
    <name type="synonym">Septoria tritici</name>
    <dbReference type="NCBI Taxonomy" id="336722"/>
    <lineage>
        <taxon>Eukaryota</taxon>
        <taxon>Fungi</taxon>
        <taxon>Dikarya</taxon>
        <taxon>Ascomycota</taxon>
        <taxon>Pezizomycotina</taxon>
        <taxon>Dothideomycetes</taxon>
        <taxon>Dothideomycetidae</taxon>
        <taxon>Mycosphaerellales</taxon>
        <taxon>Mycosphaerellaceae</taxon>
        <taxon>Zymoseptoria</taxon>
    </lineage>
</organism>
<feature type="region of interest" description="Disordered" evidence="1">
    <location>
        <begin position="1050"/>
        <end position="1087"/>
    </location>
</feature>
<dbReference type="InParanoid" id="F9XRN5"/>
<dbReference type="GeneID" id="13399475"/>
<evidence type="ECO:0000313" key="3">
    <source>
        <dbReference type="Proteomes" id="UP000008062"/>
    </source>
</evidence>
<feature type="compositionally biased region" description="Basic and acidic residues" evidence="1">
    <location>
        <begin position="183"/>
        <end position="195"/>
    </location>
</feature>
<gene>
    <name evidence="2" type="ORF">MYCGRDRAFT_97880</name>
</gene>
<evidence type="ECO:0000313" key="2">
    <source>
        <dbReference type="EMBL" id="EGP82097.1"/>
    </source>
</evidence>
<dbReference type="EMBL" id="CM001213">
    <property type="protein sequence ID" value="EGP82097.1"/>
    <property type="molecule type" value="Genomic_DNA"/>
</dbReference>
<feature type="compositionally biased region" description="Acidic residues" evidence="1">
    <location>
        <begin position="318"/>
        <end position="331"/>
    </location>
</feature>
<dbReference type="Proteomes" id="UP000008062">
    <property type="component" value="Chromosome 18"/>
</dbReference>
<dbReference type="KEGG" id="ztr:MYCGRDRAFT_97880"/>
<dbReference type="RefSeq" id="XP_003847121.1">
    <property type="nucleotide sequence ID" value="XM_003847073.1"/>
</dbReference>
<evidence type="ECO:0000256" key="1">
    <source>
        <dbReference type="SAM" id="MobiDB-lite"/>
    </source>
</evidence>
<keyword evidence="3" id="KW-1185">Reference proteome</keyword>
<dbReference type="eggNOG" id="ENOG502RV8I">
    <property type="taxonomic scope" value="Eukaryota"/>
</dbReference>
<feature type="compositionally biased region" description="Basic and acidic residues" evidence="1">
    <location>
        <begin position="298"/>
        <end position="317"/>
    </location>
</feature>
<feature type="region of interest" description="Disordered" evidence="1">
    <location>
        <begin position="444"/>
        <end position="516"/>
    </location>
</feature>
<dbReference type="AlphaFoldDB" id="F9XRN5"/>
<feature type="region of interest" description="Disordered" evidence="1">
    <location>
        <begin position="1"/>
        <end position="22"/>
    </location>
</feature>
<reference evidence="2 3" key="1">
    <citation type="journal article" date="2011" name="PLoS Genet.">
        <title>Finished genome of the fungal wheat pathogen Mycosphaerella graminicola reveals dispensome structure, chromosome plasticity, and stealth pathogenesis.</title>
        <authorList>
            <person name="Goodwin S.B."/>
            <person name="Ben M'barek S."/>
            <person name="Dhillon B."/>
            <person name="Wittenberg A.H.J."/>
            <person name="Crane C.F."/>
            <person name="Hane J.K."/>
            <person name="Foster A.J."/>
            <person name="Van der Lee T.A.J."/>
            <person name="Grimwood J."/>
            <person name="Aerts A."/>
            <person name="Antoniw J."/>
            <person name="Bailey A."/>
            <person name="Bluhm B."/>
            <person name="Bowler J."/>
            <person name="Bristow J."/>
            <person name="van der Burgt A."/>
            <person name="Canto-Canche B."/>
            <person name="Churchill A.C.L."/>
            <person name="Conde-Ferraez L."/>
            <person name="Cools H.J."/>
            <person name="Coutinho P.M."/>
            <person name="Csukai M."/>
            <person name="Dehal P."/>
            <person name="De Wit P."/>
            <person name="Donzelli B."/>
            <person name="van de Geest H.C."/>
            <person name="van Ham R.C.H.J."/>
            <person name="Hammond-Kosack K.E."/>
            <person name="Henrissat B."/>
            <person name="Kilian A."/>
            <person name="Kobayashi A.K."/>
            <person name="Koopmann E."/>
            <person name="Kourmpetis Y."/>
            <person name="Kuzniar A."/>
            <person name="Lindquist E."/>
            <person name="Lombard V."/>
            <person name="Maliepaard C."/>
            <person name="Martins N."/>
            <person name="Mehrabi R."/>
            <person name="Nap J.P.H."/>
            <person name="Ponomarenko A."/>
            <person name="Rudd J.J."/>
            <person name="Salamov A."/>
            <person name="Schmutz J."/>
            <person name="Schouten H.J."/>
            <person name="Shapiro H."/>
            <person name="Stergiopoulos I."/>
            <person name="Torriani S.F.F."/>
            <person name="Tu H."/>
            <person name="de Vries R.P."/>
            <person name="Waalwijk C."/>
            <person name="Ware S.B."/>
            <person name="Wiebenga A."/>
            <person name="Zwiers L.-H."/>
            <person name="Oliver R.P."/>
            <person name="Grigoriev I.V."/>
            <person name="Kema G.H.J."/>
        </authorList>
    </citation>
    <scope>NUCLEOTIDE SEQUENCE [LARGE SCALE GENOMIC DNA]</scope>
    <source>
        <strain evidence="3">CBS 115943 / IPO323</strain>
    </source>
</reference>
<feature type="compositionally biased region" description="Basic and acidic residues" evidence="1">
    <location>
        <begin position="9"/>
        <end position="22"/>
    </location>
</feature>
<dbReference type="OrthoDB" id="10578677at2759"/>
<protein>
    <submittedName>
        <fullName evidence="2">Uncharacterized protein</fullName>
    </submittedName>
</protein>
<feature type="region of interest" description="Disordered" evidence="1">
    <location>
        <begin position="175"/>
        <end position="353"/>
    </location>
</feature>
<dbReference type="HOGENOM" id="CLU_267189_0_0_1"/>
<feature type="compositionally biased region" description="Low complexity" evidence="1">
    <location>
        <begin position="455"/>
        <end position="470"/>
    </location>
</feature>